<reference evidence="1" key="1">
    <citation type="submission" date="2022-09" db="EMBL/GenBank/DDBJ databases">
        <authorList>
            <person name="Yuan C."/>
            <person name="Ke Z."/>
        </authorList>
    </citation>
    <scope>NUCLEOTIDE SEQUENCE</scope>
    <source>
        <strain evidence="1">LB-8</strain>
    </source>
</reference>
<comment type="caution">
    <text evidence="1">The sequence shown here is derived from an EMBL/GenBank/DDBJ whole genome shotgun (WGS) entry which is preliminary data.</text>
</comment>
<dbReference type="AlphaFoldDB" id="A0A9X2XZN4"/>
<dbReference type="RefSeq" id="WP_279300011.1">
    <property type="nucleotide sequence ID" value="NZ_JAOTIF010000037.1"/>
</dbReference>
<reference evidence="1" key="2">
    <citation type="submission" date="2023-04" db="EMBL/GenBank/DDBJ databases">
        <title>Paracnuella aquatica gen. nov., sp. nov., a member of the family Chitinophagaceae isolated from a hot spring.</title>
        <authorList>
            <person name="Wang C."/>
        </authorList>
    </citation>
    <scope>NUCLEOTIDE SEQUENCE</scope>
    <source>
        <strain evidence="1">LB-8</strain>
    </source>
</reference>
<organism evidence="1 2">
    <name type="scientific">Paraflavisolibacter caeni</name>
    <dbReference type="NCBI Taxonomy" id="2982496"/>
    <lineage>
        <taxon>Bacteria</taxon>
        <taxon>Pseudomonadati</taxon>
        <taxon>Bacteroidota</taxon>
        <taxon>Chitinophagia</taxon>
        <taxon>Chitinophagales</taxon>
        <taxon>Chitinophagaceae</taxon>
        <taxon>Paraflavisolibacter</taxon>
    </lineage>
</organism>
<dbReference type="EMBL" id="JAOTIF010000037">
    <property type="protein sequence ID" value="MCU7552574.1"/>
    <property type="molecule type" value="Genomic_DNA"/>
</dbReference>
<keyword evidence="2" id="KW-1185">Reference proteome</keyword>
<protein>
    <submittedName>
        <fullName evidence="1">Uncharacterized protein</fullName>
    </submittedName>
</protein>
<dbReference type="Proteomes" id="UP001155483">
    <property type="component" value="Unassembled WGS sequence"/>
</dbReference>
<accession>A0A9X2XZN4</accession>
<gene>
    <name evidence="1" type="ORF">OCK74_25875</name>
</gene>
<name>A0A9X2XZN4_9BACT</name>
<sequence length="74" mass="8512">MLISKGKILLKVHNAGPKVSIAPVFGEFDNRELLSVFARSEEVLTQLYYLANQISESHIQLADYFKQRGWHVEH</sequence>
<proteinExistence type="predicted"/>
<evidence type="ECO:0000313" key="1">
    <source>
        <dbReference type="EMBL" id="MCU7552574.1"/>
    </source>
</evidence>
<evidence type="ECO:0000313" key="2">
    <source>
        <dbReference type="Proteomes" id="UP001155483"/>
    </source>
</evidence>